<dbReference type="Gene3D" id="3.90.550.10">
    <property type="entry name" value="Spore Coat Polysaccharide Biosynthesis Protein SpsA, Chain A"/>
    <property type="match status" value="1"/>
</dbReference>
<dbReference type="InterPro" id="IPR029044">
    <property type="entry name" value="Nucleotide-diphossugar_trans"/>
</dbReference>
<accession>A0AAX4L411</accession>
<feature type="transmembrane region" description="Helical" evidence="3">
    <location>
        <begin position="6"/>
        <end position="24"/>
    </location>
</feature>
<dbReference type="PANTHER" id="PTHR43630:SF1">
    <property type="entry name" value="POLY-BETA-1,6-N-ACETYL-D-GLUCOSAMINE SYNTHASE"/>
    <property type="match status" value="1"/>
</dbReference>
<evidence type="ECO:0000313" key="6">
    <source>
        <dbReference type="Proteomes" id="UP001432202"/>
    </source>
</evidence>
<organism evidence="5 6">
    <name type="scientific">Sulfolobus tengchongensis</name>
    <dbReference type="NCBI Taxonomy" id="207809"/>
    <lineage>
        <taxon>Archaea</taxon>
        <taxon>Thermoproteota</taxon>
        <taxon>Thermoprotei</taxon>
        <taxon>Sulfolobales</taxon>
        <taxon>Sulfolobaceae</taxon>
        <taxon>Sulfolobus</taxon>
    </lineage>
</organism>
<keyword evidence="6" id="KW-1185">Reference proteome</keyword>
<evidence type="ECO:0000313" key="5">
    <source>
        <dbReference type="EMBL" id="WWQ60948.1"/>
    </source>
</evidence>
<evidence type="ECO:0000259" key="4">
    <source>
        <dbReference type="Pfam" id="PF00535"/>
    </source>
</evidence>
<evidence type="ECO:0000256" key="3">
    <source>
        <dbReference type="SAM" id="Phobius"/>
    </source>
</evidence>
<keyword evidence="2 5" id="KW-0808">Transferase</keyword>
<dbReference type="Proteomes" id="UP001432202">
    <property type="component" value="Chromosome"/>
</dbReference>
<dbReference type="GO" id="GO:0016757">
    <property type="term" value="F:glycosyltransferase activity"/>
    <property type="evidence" value="ECO:0007669"/>
    <property type="project" value="UniProtKB-KW"/>
</dbReference>
<dbReference type="AlphaFoldDB" id="A0AAX4L411"/>
<dbReference type="PANTHER" id="PTHR43630">
    <property type="entry name" value="POLY-BETA-1,6-N-ACETYL-D-GLUCOSAMINE SYNTHASE"/>
    <property type="match status" value="1"/>
</dbReference>
<dbReference type="InterPro" id="IPR001173">
    <property type="entry name" value="Glyco_trans_2-like"/>
</dbReference>
<dbReference type="EMBL" id="CP146016">
    <property type="protein sequence ID" value="WWQ60948.1"/>
    <property type="molecule type" value="Genomic_DNA"/>
</dbReference>
<dbReference type="GeneID" id="89335577"/>
<dbReference type="RefSeq" id="WP_338602516.1">
    <property type="nucleotide sequence ID" value="NZ_CP146016.1"/>
</dbReference>
<keyword evidence="3" id="KW-0812">Transmembrane</keyword>
<sequence>MLVFDLAILLIIIHFAIPALYYLYIKNKKLDIKPENKEVIDVSIIIPTYNESDKIKEKIINLLQSYPINHMEVILVDSSDDNTAEIVKSFNIPRLTIIKEKERKGKIFAIKEGIKKATSNIVVITDADALWKDPLINVVSMFSSRVVGAVSCIKKANNDLENSYRNFYNTIRLGESALYSTPIFHGELTAFRKDIIKPDELPNVGADDSMIATLTTLKGYRAICIDNMRAIELAPKGIDYITWKMRRGSHLIRHFSRFLPKVLKSRNRKFKLVFLQEFYLHLINPWILIIGLILMAISNIFIFSILIFISILLSLLNSNVREILRAWIPNQLFLILSQIFSLRGEVLAWRKERK</sequence>
<keyword evidence="3" id="KW-1133">Transmembrane helix</keyword>
<dbReference type="Pfam" id="PF00535">
    <property type="entry name" value="Glycos_transf_2"/>
    <property type="match status" value="1"/>
</dbReference>
<reference evidence="5 6" key="1">
    <citation type="submission" date="2024-02" db="EMBL/GenBank/DDBJ databases">
        <title>STSV induces naive adaptation in Sulfolobus.</title>
        <authorList>
            <person name="Xiang X."/>
            <person name="Song M."/>
        </authorList>
    </citation>
    <scope>NUCLEOTIDE SEQUENCE [LARGE SCALE GENOMIC DNA]</scope>
    <source>
        <strain evidence="5 6">RT2</strain>
    </source>
</reference>
<feature type="domain" description="Glycosyltransferase 2-like" evidence="4">
    <location>
        <begin position="43"/>
        <end position="196"/>
    </location>
</feature>
<dbReference type="EC" id="2.4.-.-" evidence="5"/>
<dbReference type="SUPFAM" id="SSF53448">
    <property type="entry name" value="Nucleotide-diphospho-sugar transferases"/>
    <property type="match status" value="1"/>
</dbReference>
<proteinExistence type="predicted"/>
<evidence type="ECO:0000256" key="2">
    <source>
        <dbReference type="ARBA" id="ARBA00022679"/>
    </source>
</evidence>
<name>A0AAX4L411_9CREN</name>
<keyword evidence="1 5" id="KW-0328">Glycosyltransferase</keyword>
<protein>
    <submittedName>
        <fullName evidence="5">Glycosyltransferase</fullName>
        <ecNumber evidence="5">2.4.-.-</ecNumber>
    </submittedName>
</protein>
<keyword evidence="3" id="KW-0472">Membrane</keyword>
<gene>
    <name evidence="5" type="ORF">V6M85_02375</name>
</gene>
<evidence type="ECO:0000256" key="1">
    <source>
        <dbReference type="ARBA" id="ARBA00022676"/>
    </source>
</evidence>
<feature type="transmembrane region" description="Helical" evidence="3">
    <location>
        <begin position="286"/>
        <end position="316"/>
    </location>
</feature>